<gene>
    <name evidence="1" type="ORF">N7G274_004608</name>
</gene>
<evidence type="ECO:0000313" key="2">
    <source>
        <dbReference type="Proteomes" id="UP001590950"/>
    </source>
</evidence>
<protein>
    <submittedName>
        <fullName evidence="1">Uncharacterized protein</fullName>
    </submittedName>
</protein>
<dbReference type="EMBL" id="JBEFKJ010000013">
    <property type="protein sequence ID" value="KAL2042848.1"/>
    <property type="molecule type" value="Genomic_DNA"/>
</dbReference>
<comment type="caution">
    <text evidence="1">The sequence shown here is derived from an EMBL/GenBank/DDBJ whole genome shotgun (WGS) entry which is preliminary data.</text>
</comment>
<evidence type="ECO:0000313" key="1">
    <source>
        <dbReference type="EMBL" id="KAL2042848.1"/>
    </source>
</evidence>
<organism evidence="1 2">
    <name type="scientific">Stereocaulon virgatum</name>
    <dbReference type="NCBI Taxonomy" id="373712"/>
    <lineage>
        <taxon>Eukaryota</taxon>
        <taxon>Fungi</taxon>
        <taxon>Dikarya</taxon>
        <taxon>Ascomycota</taxon>
        <taxon>Pezizomycotina</taxon>
        <taxon>Lecanoromycetes</taxon>
        <taxon>OSLEUM clade</taxon>
        <taxon>Lecanoromycetidae</taxon>
        <taxon>Lecanorales</taxon>
        <taxon>Lecanorineae</taxon>
        <taxon>Stereocaulaceae</taxon>
        <taxon>Stereocaulon</taxon>
    </lineage>
</organism>
<proteinExistence type="predicted"/>
<dbReference type="Proteomes" id="UP001590950">
    <property type="component" value="Unassembled WGS sequence"/>
</dbReference>
<reference evidence="1 2" key="1">
    <citation type="submission" date="2024-09" db="EMBL/GenBank/DDBJ databases">
        <title>Rethinking Asexuality: The Enigmatic Case of Functional Sexual Genes in Lepraria (Stereocaulaceae).</title>
        <authorList>
            <person name="Doellman M."/>
            <person name="Sun Y."/>
            <person name="Barcenas-Pena A."/>
            <person name="Lumbsch H.T."/>
            <person name="Grewe F."/>
        </authorList>
    </citation>
    <scope>NUCLEOTIDE SEQUENCE [LARGE SCALE GENOMIC DNA]</scope>
    <source>
        <strain evidence="1 2">Mercado 3170</strain>
    </source>
</reference>
<accession>A0ABR4AHG7</accession>
<sequence length="136" mass="15117">MRRGSLDERHVDRASSGHVLSSISLRLIPLLHSPESLPANSLPNKPKRRSKASKVAWFGLGLLWGMINEEVVVERGMAFRIRVISINEFPNSFPLRSSAWACRTVFENGDSGGKLLRQNVAKSAYDTTQDITSVVK</sequence>
<name>A0ABR4AHG7_9LECA</name>
<keyword evidence="2" id="KW-1185">Reference proteome</keyword>